<evidence type="ECO:0000256" key="2">
    <source>
        <dbReference type="ARBA" id="ARBA00011881"/>
    </source>
</evidence>
<dbReference type="InterPro" id="IPR024074">
    <property type="entry name" value="AS_cat/multimer_dom_body"/>
</dbReference>
<evidence type="ECO:0000256" key="6">
    <source>
        <dbReference type="ARBA" id="ARBA00022605"/>
    </source>
</evidence>
<dbReference type="Gene3D" id="3.90.1260.10">
    <property type="entry name" value="Argininosuccinate synthetase, chain A, domain 2"/>
    <property type="match status" value="1"/>
</dbReference>
<evidence type="ECO:0000256" key="5">
    <source>
        <dbReference type="ARBA" id="ARBA00022598"/>
    </source>
</evidence>
<evidence type="ECO:0000259" key="11">
    <source>
        <dbReference type="Pfam" id="PF20979"/>
    </source>
</evidence>
<dbReference type="NCBIfam" id="NF010392">
    <property type="entry name" value="PRK13820.1"/>
    <property type="match status" value="1"/>
</dbReference>
<feature type="binding site" evidence="9">
    <location>
        <position position="126"/>
    </location>
    <ligand>
        <name>L-citrulline</name>
        <dbReference type="ChEBI" id="CHEBI:57743"/>
    </ligand>
</feature>
<evidence type="ECO:0000256" key="7">
    <source>
        <dbReference type="ARBA" id="ARBA00022741"/>
    </source>
</evidence>
<sequence>MEKENKKIAVLAYSGGLDTSCCLKLLEDKYDYSVVSVAVDVGQPAEDLVEPEEKAKKFGVLEHYTIDAKEEFAKDYIFRAIKANALYEGYPLSTALARPLIAVKIAELAEKLNASAISHGCTGKGNDQFRFESIMRAKSPSIEIVAPIRDLNLTRTEEIEYAMEKGIPVPVDLEKPFSIDENLWGRSIEGGVLEDPMYETPEECFAWTTTPKLAKDEEELVTIEFKEGVPVKINDEEMEPVELIRKANEIAGRNAVGRVDIIEDRILGLKSRENYECPGAFLLINAHKALEQIVLTREEIKFKETVDFMYADLIYRGLWHEPLKADLDAFIDKTQERMNGIVKVKLYKGSLRIVGRNSPDALYNEEMVSFENKEMDQNEIVGMVKFHGLQAAIFEGLKK</sequence>
<dbReference type="CDD" id="cd01999">
    <property type="entry name" value="ASS"/>
    <property type="match status" value="1"/>
</dbReference>
<evidence type="ECO:0000256" key="4">
    <source>
        <dbReference type="ARBA" id="ARBA00022571"/>
    </source>
</evidence>
<comment type="pathway">
    <text evidence="1 9">Amino-acid biosynthesis; L-arginine biosynthesis; L-arginine from L-ornithine and carbamoyl phosphate: step 2/3.</text>
</comment>
<dbReference type="Pfam" id="PF00764">
    <property type="entry name" value="Arginosuc_synth"/>
    <property type="match status" value="1"/>
</dbReference>
<dbReference type="UniPathway" id="UPA00068">
    <property type="reaction ID" value="UER00113"/>
</dbReference>
<dbReference type="NCBIfam" id="TIGR00032">
    <property type="entry name" value="argG"/>
    <property type="match status" value="1"/>
</dbReference>
<dbReference type="PROSITE" id="PS00564">
    <property type="entry name" value="ARGININOSUCCIN_SYN_1"/>
    <property type="match status" value="1"/>
</dbReference>
<dbReference type="AlphaFoldDB" id="A0A8J7USN8"/>
<dbReference type="EC" id="6.3.4.5" evidence="3 9"/>
<dbReference type="PROSITE" id="PS00565">
    <property type="entry name" value="ARGININOSUCCIN_SYN_2"/>
    <property type="match status" value="1"/>
</dbReference>
<accession>A0A8J7USN8</accession>
<dbReference type="InterPro" id="IPR048267">
    <property type="entry name" value="Arginosuc_syn_N"/>
</dbReference>
<dbReference type="Pfam" id="PF20979">
    <property type="entry name" value="Arginosuc_syn_C"/>
    <property type="match status" value="1"/>
</dbReference>
<comment type="catalytic activity">
    <reaction evidence="9">
        <text>L-citrulline + L-aspartate + ATP = 2-(N(omega)-L-arginino)succinate + AMP + diphosphate + H(+)</text>
        <dbReference type="Rhea" id="RHEA:10932"/>
        <dbReference type="ChEBI" id="CHEBI:15378"/>
        <dbReference type="ChEBI" id="CHEBI:29991"/>
        <dbReference type="ChEBI" id="CHEBI:30616"/>
        <dbReference type="ChEBI" id="CHEBI:33019"/>
        <dbReference type="ChEBI" id="CHEBI:57472"/>
        <dbReference type="ChEBI" id="CHEBI:57743"/>
        <dbReference type="ChEBI" id="CHEBI:456215"/>
        <dbReference type="EC" id="6.3.4.5"/>
    </reaction>
</comment>
<feature type="binding site" evidence="9">
    <location>
        <position position="126"/>
    </location>
    <ligand>
        <name>L-aspartate</name>
        <dbReference type="ChEBI" id="CHEBI:29991"/>
    </ligand>
</feature>
<reference evidence="12" key="1">
    <citation type="submission" date="2021-03" db="EMBL/GenBank/DDBJ databases">
        <title>Genomic Encyclopedia of Type Strains, Phase IV (KMG-V): Genome sequencing to study the core and pangenomes of soil and plant-associated prokaryotes.</title>
        <authorList>
            <person name="Whitman W."/>
        </authorList>
    </citation>
    <scope>NUCLEOTIDE SEQUENCE</scope>
    <source>
        <strain evidence="12">C4</strain>
    </source>
</reference>
<keyword evidence="9" id="KW-0963">Cytoplasm</keyword>
<keyword evidence="8 9" id="KW-0067">ATP-binding</keyword>
<feature type="domain" description="Arginosuccinate synthase C-terminal" evidence="11">
    <location>
        <begin position="177"/>
        <end position="393"/>
    </location>
</feature>
<dbReference type="GO" id="GO:0005524">
    <property type="term" value="F:ATP binding"/>
    <property type="evidence" value="ECO:0007669"/>
    <property type="project" value="UniProtKB-UniRule"/>
</dbReference>
<dbReference type="FunFam" id="3.40.50.620:FF:000019">
    <property type="entry name" value="Argininosuccinate synthase"/>
    <property type="match status" value="1"/>
</dbReference>
<keyword evidence="4 9" id="KW-0055">Arginine biosynthesis</keyword>
<feature type="binding site" evidence="9">
    <location>
        <position position="90"/>
    </location>
    <ligand>
        <name>L-citrulline</name>
        <dbReference type="ChEBI" id="CHEBI:57743"/>
    </ligand>
</feature>
<dbReference type="GO" id="GO:0004055">
    <property type="term" value="F:argininosuccinate synthase activity"/>
    <property type="evidence" value="ECO:0007669"/>
    <property type="project" value="UniProtKB-UniRule"/>
</dbReference>
<evidence type="ECO:0000256" key="3">
    <source>
        <dbReference type="ARBA" id="ARBA00012286"/>
    </source>
</evidence>
<dbReference type="InterPro" id="IPR014729">
    <property type="entry name" value="Rossmann-like_a/b/a_fold"/>
</dbReference>
<dbReference type="GO" id="GO:0000053">
    <property type="term" value="P:argininosuccinate metabolic process"/>
    <property type="evidence" value="ECO:0007669"/>
    <property type="project" value="TreeGrafter"/>
</dbReference>
<feature type="binding site" evidence="9">
    <location>
        <position position="263"/>
    </location>
    <ligand>
        <name>L-citrulline</name>
        <dbReference type="ChEBI" id="CHEBI:57743"/>
    </ligand>
</feature>
<feature type="binding site" evidence="9">
    <location>
        <position position="120"/>
    </location>
    <ligand>
        <name>ATP</name>
        <dbReference type="ChEBI" id="CHEBI:30616"/>
    </ligand>
</feature>
<dbReference type="PANTHER" id="PTHR11587:SF2">
    <property type="entry name" value="ARGININOSUCCINATE SYNTHASE"/>
    <property type="match status" value="1"/>
</dbReference>
<dbReference type="InterPro" id="IPR018223">
    <property type="entry name" value="Arginosuc_synth_CS"/>
</dbReference>
<dbReference type="GO" id="GO:0006526">
    <property type="term" value="P:L-arginine biosynthetic process"/>
    <property type="evidence" value="ECO:0007669"/>
    <property type="project" value="UniProtKB-UniRule"/>
</dbReference>
<dbReference type="SUPFAM" id="SSF69864">
    <property type="entry name" value="Argininosuccinate synthetase, C-terminal domain"/>
    <property type="match status" value="1"/>
</dbReference>
<feature type="binding site" evidence="9">
    <location>
        <position position="122"/>
    </location>
    <ligand>
        <name>L-aspartate</name>
        <dbReference type="ChEBI" id="CHEBI:29991"/>
    </ligand>
</feature>
<dbReference type="InterPro" id="IPR048268">
    <property type="entry name" value="Arginosuc_syn_C"/>
</dbReference>
<dbReference type="Proteomes" id="UP000740329">
    <property type="component" value="Unassembled WGS sequence"/>
</dbReference>
<comment type="subcellular location">
    <subcellularLocation>
        <location evidence="9">Cytoplasm</location>
    </subcellularLocation>
</comment>
<feature type="binding site" evidence="9">
    <location>
        <position position="187"/>
    </location>
    <ligand>
        <name>L-citrulline</name>
        <dbReference type="ChEBI" id="CHEBI:57743"/>
    </ligand>
</feature>
<dbReference type="EMBL" id="JAGGMV010000003">
    <property type="protein sequence ID" value="MBP2201852.1"/>
    <property type="molecule type" value="Genomic_DNA"/>
</dbReference>
<comment type="caution">
    <text evidence="12">The sequence shown here is derived from an EMBL/GenBank/DDBJ whole genome shotgun (WGS) entry which is preliminary data.</text>
</comment>
<dbReference type="SUPFAM" id="SSF52402">
    <property type="entry name" value="Adenine nucleotide alpha hydrolases-like"/>
    <property type="match status" value="1"/>
</dbReference>
<feature type="binding site" evidence="9">
    <location>
        <position position="127"/>
    </location>
    <ligand>
        <name>L-aspartate</name>
        <dbReference type="ChEBI" id="CHEBI:29991"/>
    </ligand>
</feature>
<evidence type="ECO:0000313" key="12">
    <source>
        <dbReference type="EMBL" id="MBP2201852.1"/>
    </source>
</evidence>
<name>A0A8J7USN8_METVO</name>
<gene>
    <name evidence="9" type="primary">argG</name>
    <name evidence="12" type="ORF">J3E07_001277</name>
</gene>
<dbReference type="PANTHER" id="PTHR11587">
    <property type="entry name" value="ARGININOSUCCINATE SYNTHASE"/>
    <property type="match status" value="1"/>
</dbReference>
<dbReference type="NCBIfam" id="NF001770">
    <property type="entry name" value="PRK00509.1"/>
    <property type="match status" value="1"/>
</dbReference>
<dbReference type="Gene3D" id="3.40.50.620">
    <property type="entry name" value="HUPs"/>
    <property type="match status" value="1"/>
</dbReference>
<feature type="binding site" evidence="9">
    <location>
        <position position="130"/>
    </location>
    <ligand>
        <name>L-citrulline</name>
        <dbReference type="ChEBI" id="CHEBI:57743"/>
    </ligand>
</feature>
<organism evidence="12 13">
    <name type="scientific">Methanococcus voltae</name>
    <dbReference type="NCBI Taxonomy" id="2188"/>
    <lineage>
        <taxon>Archaea</taxon>
        <taxon>Methanobacteriati</taxon>
        <taxon>Methanobacteriota</taxon>
        <taxon>Methanomada group</taxon>
        <taxon>Methanococci</taxon>
        <taxon>Methanococcales</taxon>
        <taxon>Methanococcaceae</taxon>
        <taxon>Methanococcus</taxon>
    </lineage>
</organism>
<evidence type="ECO:0000256" key="9">
    <source>
        <dbReference type="HAMAP-Rule" id="MF_00005"/>
    </source>
</evidence>
<dbReference type="GO" id="GO:0005737">
    <property type="term" value="C:cytoplasm"/>
    <property type="evidence" value="ECO:0007669"/>
    <property type="project" value="UniProtKB-SubCell"/>
</dbReference>
<evidence type="ECO:0000313" key="13">
    <source>
        <dbReference type="Proteomes" id="UP000740329"/>
    </source>
</evidence>
<comment type="subunit">
    <text evidence="2 9">Homotetramer.</text>
</comment>
<dbReference type="InterPro" id="IPR001518">
    <property type="entry name" value="Arginosuc_synth"/>
</dbReference>
<keyword evidence="5 9" id="KW-0436">Ligase</keyword>
<dbReference type="RefSeq" id="WP_209591368.1">
    <property type="nucleotide sequence ID" value="NZ_JAGGMU010000003.1"/>
</dbReference>
<comment type="caution">
    <text evidence="9">Lacks conserved residue(s) required for the propagation of feature annotation.</text>
</comment>
<evidence type="ECO:0000256" key="8">
    <source>
        <dbReference type="ARBA" id="ARBA00022840"/>
    </source>
</evidence>
<feature type="binding site" evidence="9">
    <location>
        <begin position="12"/>
        <end position="20"/>
    </location>
    <ligand>
        <name>ATP</name>
        <dbReference type="ChEBI" id="CHEBI:30616"/>
    </ligand>
</feature>
<dbReference type="FunFam" id="3.90.1260.10:FF:000007">
    <property type="entry name" value="Argininosuccinate synthase"/>
    <property type="match status" value="1"/>
</dbReference>
<dbReference type="OrthoDB" id="5877at2157"/>
<keyword evidence="7 9" id="KW-0547">Nucleotide-binding</keyword>
<protein>
    <recommendedName>
        <fullName evidence="3 9">Argininosuccinate synthase</fullName>
        <ecNumber evidence="3 9">6.3.4.5</ecNumber>
    </recommendedName>
    <alternativeName>
        <fullName evidence="9">Citrulline--aspartate ligase</fullName>
    </alternativeName>
</protein>
<dbReference type="HAMAP" id="MF_00005">
    <property type="entry name" value="Arg_succ_synth_type1"/>
    <property type="match status" value="1"/>
</dbReference>
<keyword evidence="6 9" id="KW-0028">Amino-acid biosynthesis</keyword>
<dbReference type="GO" id="GO:0000050">
    <property type="term" value="P:urea cycle"/>
    <property type="evidence" value="ECO:0007669"/>
    <property type="project" value="TreeGrafter"/>
</dbReference>
<feature type="domain" description="Arginosuccinate synthase-like N-terminal" evidence="10">
    <location>
        <begin position="9"/>
        <end position="168"/>
    </location>
</feature>
<evidence type="ECO:0000256" key="1">
    <source>
        <dbReference type="ARBA" id="ARBA00004967"/>
    </source>
</evidence>
<feature type="binding site" evidence="9">
    <location>
        <position position="275"/>
    </location>
    <ligand>
        <name>L-citrulline</name>
        <dbReference type="ChEBI" id="CHEBI:57743"/>
    </ligand>
</feature>
<proteinExistence type="inferred from homology"/>
<comment type="similarity">
    <text evidence="9">Belongs to the argininosuccinate synthase family. Type 1 subfamily.</text>
</comment>
<dbReference type="InterPro" id="IPR023434">
    <property type="entry name" value="Arginosuc_synth_type_1_subfam"/>
</dbReference>
<evidence type="ECO:0000259" key="10">
    <source>
        <dbReference type="Pfam" id="PF00764"/>
    </source>
</evidence>
<feature type="binding site" evidence="9">
    <location>
        <position position="178"/>
    </location>
    <ligand>
        <name>L-citrulline</name>
        <dbReference type="ChEBI" id="CHEBI:57743"/>
    </ligand>
</feature>